<dbReference type="GO" id="GO:0008360">
    <property type="term" value="P:regulation of cell shape"/>
    <property type="evidence" value="ECO:0007669"/>
    <property type="project" value="UniProtKB-KW"/>
</dbReference>
<accession>A0A3N1XWV7</accession>
<comment type="caution">
    <text evidence="11">The sequence shown here is derived from an EMBL/GenBank/DDBJ whole genome shotgun (WGS) entry which is preliminary data.</text>
</comment>
<keyword evidence="5 7" id="KW-0547">Nucleotide-binding</keyword>
<dbReference type="GO" id="GO:0008764">
    <property type="term" value="F:UDP-N-acetylmuramoylalanine-D-glutamate ligase activity"/>
    <property type="evidence" value="ECO:0007669"/>
    <property type="project" value="UniProtKB-UniRule"/>
</dbReference>
<dbReference type="Proteomes" id="UP000276634">
    <property type="component" value="Unassembled WGS sequence"/>
</dbReference>
<proteinExistence type="inferred from homology"/>
<dbReference type="HAMAP" id="MF_00639">
    <property type="entry name" value="MurD"/>
    <property type="match status" value="1"/>
</dbReference>
<comment type="similarity">
    <text evidence="7">Belongs to the MurCDEF family.</text>
</comment>
<dbReference type="GO" id="GO:0051301">
    <property type="term" value="P:cell division"/>
    <property type="evidence" value="ECO:0007669"/>
    <property type="project" value="UniProtKB-KW"/>
</dbReference>
<comment type="function">
    <text evidence="7 8">Cell wall formation. Catalyzes the addition of glutamate to the nucleotide precursor UDP-N-acetylmuramoyl-L-alanine (UMA).</text>
</comment>
<evidence type="ECO:0000313" key="11">
    <source>
        <dbReference type="EMBL" id="ROR29682.1"/>
    </source>
</evidence>
<reference evidence="11 12" key="1">
    <citation type="submission" date="2018-11" db="EMBL/GenBank/DDBJ databases">
        <title>Genomic Encyclopedia of Type Strains, Phase IV (KMG-IV): sequencing the most valuable type-strain genomes for metagenomic binning, comparative biology and taxonomic classification.</title>
        <authorList>
            <person name="Goeker M."/>
        </authorList>
    </citation>
    <scope>NUCLEOTIDE SEQUENCE [LARGE SCALE GENOMIC DNA]</scope>
    <source>
        <strain evidence="11 12">DSM 100275</strain>
    </source>
</reference>
<evidence type="ECO:0000259" key="9">
    <source>
        <dbReference type="Pfam" id="PF02875"/>
    </source>
</evidence>
<comment type="pathway">
    <text evidence="2 7 8">Cell wall biogenesis; peptidoglycan biosynthesis.</text>
</comment>
<dbReference type="SUPFAM" id="SSF51984">
    <property type="entry name" value="MurCD N-terminal domain"/>
    <property type="match status" value="1"/>
</dbReference>
<dbReference type="Gene3D" id="3.40.1190.10">
    <property type="entry name" value="Mur-like, catalytic domain"/>
    <property type="match status" value="1"/>
</dbReference>
<dbReference type="GO" id="GO:0005524">
    <property type="term" value="F:ATP binding"/>
    <property type="evidence" value="ECO:0007669"/>
    <property type="project" value="UniProtKB-UniRule"/>
</dbReference>
<evidence type="ECO:0000256" key="3">
    <source>
        <dbReference type="ARBA" id="ARBA00022490"/>
    </source>
</evidence>
<evidence type="ECO:0000313" key="12">
    <source>
        <dbReference type="Proteomes" id="UP000276634"/>
    </source>
</evidence>
<comment type="catalytic activity">
    <reaction evidence="7 8">
        <text>UDP-N-acetyl-alpha-D-muramoyl-L-alanine + D-glutamate + ATP = UDP-N-acetyl-alpha-D-muramoyl-L-alanyl-D-glutamate + ADP + phosphate + H(+)</text>
        <dbReference type="Rhea" id="RHEA:16429"/>
        <dbReference type="ChEBI" id="CHEBI:15378"/>
        <dbReference type="ChEBI" id="CHEBI:29986"/>
        <dbReference type="ChEBI" id="CHEBI:30616"/>
        <dbReference type="ChEBI" id="CHEBI:43474"/>
        <dbReference type="ChEBI" id="CHEBI:83898"/>
        <dbReference type="ChEBI" id="CHEBI:83900"/>
        <dbReference type="ChEBI" id="CHEBI:456216"/>
        <dbReference type="EC" id="6.3.2.9"/>
    </reaction>
</comment>
<dbReference type="InterPro" id="IPR036615">
    <property type="entry name" value="Mur_ligase_C_dom_sf"/>
</dbReference>
<dbReference type="EC" id="6.3.2.9" evidence="7 8"/>
<evidence type="ECO:0000256" key="4">
    <source>
        <dbReference type="ARBA" id="ARBA00022598"/>
    </source>
</evidence>
<keyword evidence="3 7" id="KW-0963">Cytoplasm</keyword>
<sequence>MSAARQADPTRSTLPWRRVAVAGLGRSGASAVRFLRRRGVAVAATDSRPAPPGLDGLEPDAGLELRLGALDPAVLAGAELVVASPGLDQRLPFFAEARRRGLPVVGDVELFARLAPAPVVAVTGSNGKSTVTALVAAMAGAAGLRAAAGANLGTPVLDLLEGPAPDLYVLELSSFQLELTASLAPQAAAVLNVSPDHLDRHADLAAYAAAKARILAGAATAVVNRDDPVAAAMPAPGRRVTFGLGAPGGGDYGLVEAGGRVWLCRGGERRLAADEVPLAGRHNLANVLAAMALADAAGIAPEAQRAAVSAFAGLPHRMVTVGERRGARWIDDSKATNVGAALAALEGLPGPLVWIAGGDAKGADLAPLRAAAAGRVRLAVLMGRDAPRLAETLAGAVPVVFAADVEEAVRLAAEAVRPGETVLLSPACASLDQYASFEERGRRFAAAVEALA</sequence>
<dbReference type="InterPro" id="IPR005762">
    <property type="entry name" value="MurD"/>
</dbReference>
<gene>
    <name evidence="7" type="primary">murD</name>
    <name evidence="11" type="ORF">EDC57_2354</name>
</gene>
<dbReference type="Pfam" id="PF21799">
    <property type="entry name" value="MurD-like_N"/>
    <property type="match status" value="1"/>
</dbReference>
<comment type="subcellular location">
    <subcellularLocation>
        <location evidence="1 7 8">Cytoplasm</location>
    </subcellularLocation>
</comment>
<dbReference type="PANTHER" id="PTHR43692">
    <property type="entry name" value="UDP-N-ACETYLMURAMOYLALANINE--D-GLUTAMATE LIGASE"/>
    <property type="match status" value="1"/>
</dbReference>
<keyword evidence="7 8" id="KW-0961">Cell wall biogenesis/degradation</keyword>
<keyword evidence="4 7" id="KW-0436">Ligase</keyword>
<dbReference type="RefSeq" id="WP_123402080.1">
    <property type="nucleotide sequence ID" value="NZ_RJVI01000003.1"/>
</dbReference>
<evidence type="ECO:0000256" key="1">
    <source>
        <dbReference type="ARBA" id="ARBA00004496"/>
    </source>
</evidence>
<dbReference type="GO" id="GO:0009252">
    <property type="term" value="P:peptidoglycan biosynthetic process"/>
    <property type="evidence" value="ECO:0007669"/>
    <property type="project" value="UniProtKB-UniRule"/>
</dbReference>
<evidence type="ECO:0000256" key="6">
    <source>
        <dbReference type="ARBA" id="ARBA00022840"/>
    </source>
</evidence>
<name>A0A3N1XWV7_9GAMM</name>
<dbReference type="AlphaFoldDB" id="A0A3N1XWV7"/>
<protein>
    <recommendedName>
        <fullName evidence="7 8">UDP-N-acetylmuramoylalanine--D-glutamate ligase</fullName>
        <ecNumber evidence="7 8">6.3.2.9</ecNumber>
    </recommendedName>
    <alternativeName>
        <fullName evidence="7">D-glutamic acid-adding enzyme</fullName>
    </alternativeName>
    <alternativeName>
        <fullName evidence="7">UDP-N-acetylmuramoyl-L-alanyl-D-glutamate synthetase</fullName>
    </alternativeName>
</protein>
<dbReference type="SUPFAM" id="SSF53244">
    <property type="entry name" value="MurD-like peptide ligases, peptide-binding domain"/>
    <property type="match status" value="1"/>
</dbReference>
<dbReference type="Pfam" id="PF08245">
    <property type="entry name" value="Mur_ligase_M"/>
    <property type="match status" value="1"/>
</dbReference>
<dbReference type="Gene3D" id="3.90.190.20">
    <property type="entry name" value="Mur ligase, C-terminal domain"/>
    <property type="match status" value="1"/>
</dbReference>
<dbReference type="InterPro" id="IPR004101">
    <property type="entry name" value="Mur_ligase_C"/>
</dbReference>
<keyword evidence="7 8" id="KW-0133">Cell shape</keyword>
<keyword evidence="7 8" id="KW-0573">Peptidoglycan synthesis</keyword>
<dbReference type="Pfam" id="PF02875">
    <property type="entry name" value="Mur_ligase_C"/>
    <property type="match status" value="1"/>
</dbReference>
<keyword evidence="7 8" id="KW-0132">Cell division</keyword>
<dbReference type="InterPro" id="IPR013221">
    <property type="entry name" value="Mur_ligase_cen"/>
</dbReference>
<feature type="domain" description="Mur ligase C-terminal" evidence="9">
    <location>
        <begin position="316"/>
        <end position="428"/>
    </location>
</feature>
<feature type="domain" description="Mur ligase central" evidence="10">
    <location>
        <begin position="122"/>
        <end position="294"/>
    </location>
</feature>
<feature type="binding site" evidence="7">
    <location>
        <begin position="124"/>
        <end position="130"/>
    </location>
    <ligand>
        <name>ATP</name>
        <dbReference type="ChEBI" id="CHEBI:30616"/>
    </ligand>
</feature>
<dbReference type="EMBL" id="RJVI01000003">
    <property type="protein sequence ID" value="ROR29682.1"/>
    <property type="molecule type" value="Genomic_DNA"/>
</dbReference>
<dbReference type="InterPro" id="IPR036565">
    <property type="entry name" value="Mur-like_cat_sf"/>
</dbReference>
<keyword evidence="7 8" id="KW-0131">Cell cycle</keyword>
<dbReference type="UniPathway" id="UPA00219"/>
<dbReference type="Gene3D" id="3.40.50.720">
    <property type="entry name" value="NAD(P)-binding Rossmann-like Domain"/>
    <property type="match status" value="1"/>
</dbReference>
<evidence type="ECO:0000256" key="8">
    <source>
        <dbReference type="RuleBase" id="RU003664"/>
    </source>
</evidence>
<dbReference type="PANTHER" id="PTHR43692:SF1">
    <property type="entry name" value="UDP-N-ACETYLMURAMOYLALANINE--D-GLUTAMATE LIGASE"/>
    <property type="match status" value="1"/>
</dbReference>
<dbReference type="GO" id="GO:0071555">
    <property type="term" value="P:cell wall organization"/>
    <property type="evidence" value="ECO:0007669"/>
    <property type="project" value="UniProtKB-KW"/>
</dbReference>
<organism evidence="11 12">
    <name type="scientific">Inmirania thermothiophila</name>
    <dbReference type="NCBI Taxonomy" id="1750597"/>
    <lineage>
        <taxon>Bacteria</taxon>
        <taxon>Pseudomonadati</taxon>
        <taxon>Pseudomonadota</taxon>
        <taxon>Gammaproteobacteria</taxon>
        <taxon>Chromatiales</taxon>
        <taxon>Ectothiorhodospiraceae</taxon>
        <taxon>Inmirania</taxon>
    </lineage>
</organism>
<evidence type="ECO:0000259" key="10">
    <source>
        <dbReference type="Pfam" id="PF08245"/>
    </source>
</evidence>
<evidence type="ECO:0000256" key="2">
    <source>
        <dbReference type="ARBA" id="ARBA00004752"/>
    </source>
</evidence>
<keyword evidence="6 7" id="KW-0067">ATP-binding</keyword>
<dbReference type="SUPFAM" id="SSF53623">
    <property type="entry name" value="MurD-like peptide ligases, catalytic domain"/>
    <property type="match status" value="1"/>
</dbReference>
<dbReference type="GO" id="GO:0005737">
    <property type="term" value="C:cytoplasm"/>
    <property type="evidence" value="ECO:0007669"/>
    <property type="project" value="UniProtKB-SubCell"/>
</dbReference>
<keyword evidence="12" id="KW-1185">Reference proteome</keyword>
<evidence type="ECO:0000256" key="5">
    <source>
        <dbReference type="ARBA" id="ARBA00022741"/>
    </source>
</evidence>
<dbReference type="OrthoDB" id="9809796at2"/>
<evidence type="ECO:0000256" key="7">
    <source>
        <dbReference type="HAMAP-Rule" id="MF_00639"/>
    </source>
</evidence>
<dbReference type="NCBIfam" id="TIGR01087">
    <property type="entry name" value="murD"/>
    <property type="match status" value="1"/>
</dbReference>